<sequence>MRRRRAVGGLVRRIPLLLLAAWLPLAVVAAEAADALGGAGGVYGGEARVWRVGPGAKAQTIRIDTGPLPGAGEAATLRRATALRGRVAAAASGPGGRSLWLVLGGGAVRELTAAPPAASGRFAPRIDLRPAADLPAGERAVALLAVEDGLWVLTRPADAAATAGGAAAEPEAAAVASGPASEAAPAGDAAEPATRSRAMELRLLGVGGASPPAPPESPRPATAGPAEPAPPASLLFLGRQGWERHAAPGGAGAEGTDAFLLPAGDAADPGRPAVLLRDAAGGLTLHDPAAGGGGDAGAWARRSLGTSPPLIAAPLPLDGGAVLLFGGEADAGASAEILRPAAPKPRLPLADAEPALAAEGPLAGAFAGNGRWWLAREADPPPAGAAAPAWLRWAAEAPAEEGLSLVPVSAEGTPGTPRAVGVSRNPAGGIAADFPLLLLVLMVATMATFLFWRRDPRKQELRLGPDQRLATTPTRLAAAAIDLLPGLLLAWLAFGSTAESLFAHWPGLGRPSTPLQTLPPLLVVGVTTLHTGLAEAVTGRSLGKLLLRLRVADLAGGRVGFGRALLRMAMKPVDLLAVLLLVLPLINPHRQRLCDLVAGTVVLGPAGSDADRGASPGP</sequence>
<evidence type="ECO:0000256" key="2">
    <source>
        <dbReference type="ARBA" id="ARBA00022475"/>
    </source>
</evidence>
<dbReference type="InterPro" id="IPR010432">
    <property type="entry name" value="RDD"/>
</dbReference>
<dbReference type="GO" id="GO:0005886">
    <property type="term" value="C:plasma membrane"/>
    <property type="evidence" value="ECO:0007669"/>
    <property type="project" value="UniProtKB-SubCell"/>
</dbReference>
<feature type="transmembrane region" description="Helical" evidence="7">
    <location>
        <begin position="434"/>
        <end position="452"/>
    </location>
</feature>
<comment type="subcellular location">
    <subcellularLocation>
        <location evidence="1">Cell membrane</location>
        <topology evidence="1">Multi-pass membrane protein</topology>
    </subcellularLocation>
</comment>
<feature type="chain" id="PRO_5003629682" description="RDD domain-containing protein" evidence="8">
    <location>
        <begin position="30"/>
        <end position="618"/>
    </location>
</feature>
<keyword evidence="5 7" id="KW-0472">Membrane</keyword>
<evidence type="ECO:0000256" key="6">
    <source>
        <dbReference type="SAM" id="MobiDB-lite"/>
    </source>
</evidence>
<organism evidence="10 11">
    <name type="scientific">Phycisphaera mikurensis (strain NBRC 102666 / KCTC 22515 / FYK2301M01)</name>
    <dbReference type="NCBI Taxonomy" id="1142394"/>
    <lineage>
        <taxon>Bacteria</taxon>
        <taxon>Pseudomonadati</taxon>
        <taxon>Planctomycetota</taxon>
        <taxon>Phycisphaerae</taxon>
        <taxon>Phycisphaerales</taxon>
        <taxon>Phycisphaeraceae</taxon>
        <taxon>Phycisphaera</taxon>
    </lineage>
</organism>
<evidence type="ECO:0000313" key="10">
    <source>
        <dbReference type="EMBL" id="BAM03798.1"/>
    </source>
</evidence>
<feature type="region of interest" description="Disordered" evidence="6">
    <location>
        <begin position="205"/>
        <end position="233"/>
    </location>
</feature>
<proteinExistence type="predicted"/>
<name>I0IEW0_PHYMF</name>
<dbReference type="InterPro" id="IPR051791">
    <property type="entry name" value="Pra-immunoreactive"/>
</dbReference>
<evidence type="ECO:0000256" key="3">
    <source>
        <dbReference type="ARBA" id="ARBA00022692"/>
    </source>
</evidence>
<keyword evidence="8" id="KW-0732">Signal</keyword>
<feature type="domain" description="RDD" evidence="9">
    <location>
        <begin position="471"/>
        <end position="599"/>
    </location>
</feature>
<dbReference type="Pfam" id="PF06271">
    <property type="entry name" value="RDD"/>
    <property type="match status" value="1"/>
</dbReference>
<dbReference type="eggNOG" id="COG1714">
    <property type="taxonomic scope" value="Bacteria"/>
</dbReference>
<keyword evidence="11" id="KW-1185">Reference proteome</keyword>
<evidence type="ECO:0000256" key="5">
    <source>
        <dbReference type="ARBA" id="ARBA00023136"/>
    </source>
</evidence>
<feature type="transmembrane region" description="Helical" evidence="7">
    <location>
        <begin position="476"/>
        <end position="498"/>
    </location>
</feature>
<keyword evidence="2" id="KW-1003">Cell membrane</keyword>
<keyword evidence="3 7" id="KW-0812">Transmembrane</keyword>
<evidence type="ECO:0000256" key="7">
    <source>
        <dbReference type="SAM" id="Phobius"/>
    </source>
</evidence>
<reference evidence="10 11" key="1">
    <citation type="submission" date="2012-02" db="EMBL/GenBank/DDBJ databases">
        <title>Complete genome sequence of Phycisphaera mikurensis NBRC 102666.</title>
        <authorList>
            <person name="Ankai A."/>
            <person name="Hosoyama A."/>
            <person name="Terui Y."/>
            <person name="Sekine M."/>
            <person name="Fukai R."/>
            <person name="Kato Y."/>
            <person name="Nakamura S."/>
            <person name="Yamada-Narita S."/>
            <person name="Kawakoshi A."/>
            <person name="Fukunaga Y."/>
            <person name="Yamazaki S."/>
            <person name="Fujita N."/>
        </authorList>
    </citation>
    <scope>NUCLEOTIDE SEQUENCE [LARGE SCALE GENOMIC DNA]</scope>
    <source>
        <strain evidence="11">NBRC 102666 / KCTC 22515 / FYK2301M01</strain>
    </source>
</reference>
<evidence type="ECO:0000256" key="4">
    <source>
        <dbReference type="ARBA" id="ARBA00022989"/>
    </source>
</evidence>
<evidence type="ECO:0000313" key="11">
    <source>
        <dbReference type="Proteomes" id="UP000007881"/>
    </source>
</evidence>
<dbReference type="AlphaFoldDB" id="I0IEW0"/>
<dbReference type="PANTHER" id="PTHR36115">
    <property type="entry name" value="PROLINE-RICH ANTIGEN HOMOLOG-RELATED"/>
    <property type="match status" value="1"/>
</dbReference>
<keyword evidence="4 7" id="KW-1133">Transmembrane helix</keyword>
<dbReference type="EMBL" id="AP012338">
    <property type="protein sequence ID" value="BAM03798.1"/>
    <property type="molecule type" value="Genomic_DNA"/>
</dbReference>
<dbReference type="Proteomes" id="UP000007881">
    <property type="component" value="Chromosome"/>
</dbReference>
<evidence type="ECO:0000259" key="9">
    <source>
        <dbReference type="Pfam" id="PF06271"/>
    </source>
</evidence>
<protein>
    <recommendedName>
        <fullName evidence="9">RDD domain-containing protein</fullName>
    </recommendedName>
</protein>
<gene>
    <name evidence="10" type="ordered locus">PSMK_16390</name>
</gene>
<dbReference type="HOGENOM" id="CLU_442015_0_0_0"/>
<feature type="signal peptide" evidence="8">
    <location>
        <begin position="1"/>
        <end position="29"/>
    </location>
</feature>
<evidence type="ECO:0000256" key="8">
    <source>
        <dbReference type="SAM" id="SignalP"/>
    </source>
</evidence>
<accession>I0IEW0</accession>
<feature type="region of interest" description="Disordered" evidence="6">
    <location>
        <begin position="172"/>
        <end position="193"/>
    </location>
</feature>
<dbReference type="KEGG" id="phm:PSMK_16390"/>
<dbReference type="PANTHER" id="PTHR36115:SF6">
    <property type="entry name" value="PROLINE-RICH ANTIGEN HOMOLOG"/>
    <property type="match status" value="1"/>
</dbReference>
<evidence type="ECO:0000256" key="1">
    <source>
        <dbReference type="ARBA" id="ARBA00004651"/>
    </source>
</evidence>